<feature type="region of interest" description="Disordered" evidence="1">
    <location>
        <begin position="164"/>
        <end position="183"/>
    </location>
</feature>
<dbReference type="Proteomes" id="UP000789759">
    <property type="component" value="Unassembled WGS sequence"/>
</dbReference>
<feature type="compositionally biased region" description="Polar residues" evidence="1">
    <location>
        <begin position="493"/>
        <end position="511"/>
    </location>
</feature>
<gene>
    <name evidence="2" type="ORF">CPELLU_LOCUS4903</name>
</gene>
<feature type="compositionally biased region" description="Low complexity" evidence="1">
    <location>
        <begin position="433"/>
        <end position="446"/>
    </location>
</feature>
<proteinExistence type="predicted"/>
<sequence length="579" mass="65462">MNWTGSKRNKTKIKLEQQRQKEFFNRQRLKKVHKFLKTEPKHTRTLPSIDVVRQNDGNHQINSFLEESNHSNNEDDQISSPISLALNHSEDRIEIFCDDESNKLHESDSETKLDHEKANNPTTVSQSMTDILKRKQDLLQGLDWIGISVSSPINITNNTTISDSLEETNRRSQSHSLSGRYSKESLTSTHHFRRLNSPSISTKLSKESMYETTTVVDIATIIDSLSPLEQTNASEASIGEESLEWHRFLSTNDECNSKVSKIAESPPPPSCTDTRITLEANKSLISTSRTIETSALHSVVPQSITSTNIAWNDFLCTSNIDFEISQDDDEKFDTNSSLGAIDSPKLSSRKIIASKRCKKSNFAEFSASFNNNYDNSDSDYIKEDKQFNYNQDVIIGQNVLTRIHNLEVKNACLQLELSFLKQDMKCLMKATKNSSNEPPNEPRSSNIQTQTDEFEQVPATNIEPSMKQDFIELDQNPSQTSQPLINEQKLFVNESSQDGTSKDSINIPTSRDLTHSSSDHVKLCTKNTKFSQSSVSLMSAESPTTNFSNWETLPEIVNSDMYLFDALDDDDDPQKCLKD</sequence>
<dbReference type="OrthoDB" id="2392083at2759"/>
<protein>
    <submittedName>
        <fullName evidence="2">613_t:CDS:1</fullName>
    </submittedName>
</protein>
<reference evidence="2" key="1">
    <citation type="submission" date="2021-06" db="EMBL/GenBank/DDBJ databases">
        <authorList>
            <person name="Kallberg Y."/>
            <person name="Tangrot J."/>
            <person name="Rosling A."/>
        </authorList>
    </citation>
    <scope>NUCLEOTIDE SEQUENCE</scope>
    <source>
        <strain evidence="2">FL966</strain>
    </source>
</reference>
<feature type="region of interest" description="Disordered" evidence="1">
    <location>
        <begin position="100"/>
        <end position="125"/>
    </location>
</feature>
<feature type="region of interest" description="Disordered" evidence="1">
    <location>
        <begin position="493"/>
        <end position="518"/>
    </location>
</feature>
<organism evidence="2 3">
    <name type="scientific">Cetraspora pellucida</name>
    <dbReference type="NCBI Taxonomy" id="1433469"/>
    <lineage>
        <taxon>Eukaryota</taxon>
        <taxon>Fungi</taxon>
        <taxon>Fungi incertae sedis</taxon>
        <taxon>Mucoromycota</taxon>
        <taxon>Glomeromycotina</taxon>
        <taxon>Glomeromycetes</taxon>
        <taxon>Diversisporales</taxon>
        <taxon>Gigasporaceae</taxon>
        <taxon>Cetraspora</taxon>
    </lineage>
</organism>
<evidence type="ECO:0000313" key="3">
    <source>
        <dbReference type="Proteomes" id="UP000789759"/>
    </source>
</evidence>
<dbReference type="AlphaFoldDB" id="A0A9N9FT36"/>
<evidence type="ECO:0000256" key="1">
    <source>
        <dbReference type="SAM" id="MobiDB-lite"/>
    </source>
</evidence>
<feature type="compositionally biased region" description="Polar residues" evidence="1">
    <location>
        <begin position="174"/>
        <end position="183"/>
    </location>
</feature>
<accession>A0A9N9FT36</accession>
<feature type="compositionally biased region" description="Basic and acidic residues" evidence="1">
    <location>
        <begin position="100"/>
        <end position="118"/>
    </location>
</feature>
<name>A0A9N9FT36_9GLOM</name>
<feature type="region of interest" description="Disordered" evidence="1">
    <location>
        <begin position="431"/>
        <end position="451"/>
    </location>
</feature>
<comment type="caution">
    <text evidence="2">The sequence shown here is derived from an EMBL/GenBank/DDBJ whole genome shotgun (WGS) entry which is preliminary data.</text>
</comment>
<dbReference type="EMBL" id="CAJVQA010002669">
    <property type="protein sequence ID" value="CAG8554334.1"/>
    <property type="molecule type" value="Genomic_DNA"/>
</dbReference>
<keyword evidence="3" id="KW-1185">Reference proteome</keyword>
<evidence type="ECO:0000313" key="2">
    <source>
        <dbReference type="EMBL" id="CAG8554334.1"/>
    </source>
</evidence>